<feature type="transmembrane region" description="Helical" evidence="1">
    <location>
        <begin position="201"/>
        <end position="227"/>
    </location>
</feature>
<dbReference type="KEGG" id="gah:GAH_00309"/>
<sequence>MRDYFFPPLVLPLFLLLILLPLFLLFFAFSASSAISIVLDMPVSDAMLVFVMIAIGSLINIPLYEKEGRVVEQRYSFFGFIYTVRRRTRIIIAVNVGGCVIPVLLSAKLLTSLNLNAFLLSFAITTLATYSFARPVPGVGIAVPMFLPPLVSALSAFLSAQIFSLPAIDIPRLAFSAGVLGSLVGADILHLNEIEKVGGGVVSIGGAGTFDGIFLTGIFAVFFALWLV</sequence>
<evidence type="ECO:0000313" key="3">
    <source>
        <dbReference type="Proteomes" id="UP000034723"/>
    </source>
</evidence>
<dbReference type="AlphaFoldDB" id="A0A0F7IHV3"/>
<dbReference type="Pfam" id="PF07758">
    <property type="entry name" value="DUF1614"/>
    <property type="match status" value="1"/>
</dbReference>
<keyword evidence="1" id="KW-0812">Transmembrane</keyword>
<dbReference type="PATRIC" id="fig|113653.22.peg.310"/>
<evidence type="ECO:0000313" key="2">
    <source>
        <dbReference type="EMBL" id="AKG92337.1"/>
    </source>
</evidence>
<proteinExistence type="predicted"/>
<feature type="transmembrane region" description="Helical" evidence="1">
    <location>
        <begin position="46"/>
        <end position="64"/>
    </location>
</feature>
<dbReference type="HOGENOM" id="CLU_082100_0_0_2"/>
<accession>A0A0F7IHV3</accession>
<feature type="transmembrane region" description="Helical" evidence="1">
    <location>
        <begin position="145"/>
        <end position="164"/>
    </location>
</feature>
<evidence type="ECO:0000256" key="1">
    <source>
        <dbReference type="SAM" id="Phobius"/>
    </source>
</evidence>
<keyword evidence="1" id="KW-0472">Membrane</keyword>
<dbReference type="InParanoid" id="A0A0F7IHV3"/>
<dbReference type="EMBL" id="CP011267">
    <property type="protein sequence ID" value="AKG92337.1"/>
    <property type="molecule type" value="Genomic_DNA"/>
</dbReference>
<gene>
    <name evidence="2" type="ORF">GAH_00309</name>
</gene>
<reference evidence="2 3" key="1">
    <citation type="submission" date="2015-04" db="EMBL/GenBank/DDBJ databases">
        <title>The complete genome sequence of the hyperthermophilic, obligate iron-reducing archaeon Geoglobus ahangari strain 234T.</title>
        <authorList>
            <person name="Manzella M.P."/>
            <person name="Holmes D.E."/>
            <person name="Rocheleau J.M."/>
            <person name="Chung A."/>
            <person name="Reguera G."/>
            <person name="Kashefi K."/>
        </authorList>
    </citation>
    <scope>NUCLEOTIDE SEQUENCE [LARGE SCALE GENOMIC DNA]</scope>
    <source>
        <strain evidence="2 3">234</strain>
    </source>
</reference>
<feature type="transmembrane region" description="Helical" evidence="1">
    <location>
        <begin position="170"/>
        <end position="189"/>
    </location>
</feature>
<protein>
    <submittedName>
        <fullName evidence="2">Putative membrane protein</fullName>
    </submittedName>
</protein>
<dbReference type="GeneID" id="24802895"/>
<keyword evidence="1" id="KW-1133">Transmembrane helix</keyword>
<feature type="transmembrane region" description="Helical" evidence="1">
    <location>
        <begin position="90"/>
        <end position="107"/>
    </location>
</feature>
<dbReference type="Proteomes" id="UP000034723">
    <property type="component" value="Chromosome"/>
</dbReference>
<dbReference type="InterPro" id="IPR011672">
    <property type="entry name" value="DUF1614"/>
</dbReference>
<dbReference type="OrthoDB" id="46118at2157"/>
<organism evidence="2 3">
    <name type="scientific">Geoglobus ahangari</name>
    <dbReference type="NCBI Taxonomy" id="113653"/>
    <lineage>
        <taxon>Archaea</taxon>
        <taxon>Methanobacteriati</taxon>
        <taxon>Methanobacteriota</taxon>
        <taxon>Archaeoglobi</taxon>
        <taxon>Archaeoglobales</taxon>
        <taxon>Archaeoglobaceae</taxon>
        <taxon>Geoglobus</taxon>
    </lineage>
</organism>
<dbReference type="STRING" id="113653.GAH_00309"/>
<dbReference type="RefSeq" id="WP_048094379.1">
    <property type="nucleotide sequence ID" value="NZ_CP011267.1"/>
</dbReference>
<keyword evidence="3" id="KW-1185">Reference proteome</keyword>
<name>A0A0F7IHV3_9EURY</name>